<reference evidence="2" key="1">
    <citation type="submission" date="2020-05" db="EMBL/GenBank/DDBJ databases">
        <title>Mycena genomes resolve the evolution of fungal bioluminescence.</title>
        <authorList>
            <person name="Tsai I.J."/>
        </authorList>
    </citation>
    <scope>NUCLEOTIDE SEQUENCE</scope>
    <source>
        <strain evidence="2">CCC161011</strain>
    </source>
</reference>
<evidence type="ECO:0000313" key="2">
    <source>
        <dbReference type="EMBL" id="KAF7362369.1"/>
    </source>
</evidence>
<proteinExistence type="predicted"/>
<feature type="region of interest" description="Disordered" evidence="1">
    <location>
        <begin position="1"/>
        <end position="29"/>
    </location>
</feature>
<keyword evidence="2" id="KW-0808">Transferase</keyword>
<comment type="caution">
    <text evidence="2">The sequence shown here is derived from an EMBL/GenBank/DDBJ whole genome shotgun (WGS) entry which is preliminary data.</text>
</comment>
<dbReference type="OrthoDB" id="347657at2759"/>
<dbReference type="GO" id="GO:0016301">
    <property type="term" value="F:kinase activity"/>
    <property type="evidence" value="ECO:0007669"/>
    <property type="project" value="UniProtKB-KW"/>
</dbReference>
<feature type="region of interest" description="Disordered" evidence="1">
    <location>
        <begin position="163"/>
        <end position="182"/>
    </location>
</feature>
<keyword evidence="3" id="KW-1185">Reference proteome</keyword>
<keyword evidence="2" id="KW-0418">Kinase</keyword>
<dbReference type="EMBL" id="JACAZI010000004">
    <property type="protein sequence ID" value="KAF7362369.1"/>
    <property type="molecule type" value="Genomic_DNA"/>
</dbReference>
<gene>
    <name evidence="2" type="ORF">MVEN_00583700</name>
</gene>
<evidence type="ECO:0000256" key="1">
    <source>
        <dbReference type="SAM" id="MobiDB-lite"/>
    </source>
</evidence>
<dbReference type="Proteomes" id="UP000620124">
    <property type="component" value="Unassembled WGS sequence"/>
</dbReference>
<protein>
    <submittedName>
        <fullName evidence="2">AGC/AKT protein kinase</fullName>
    </submittedName>
</protein>
<feature type="region of interest" description="Disordered" evidence="1">
    <location>
        <begin position="63"/>
        <end position="86"/>
    </location>
</feature>
<evidence type="ECO:0000313" key="3">
    <source>
        <dbReference type="Proteomes" id="UP000620124"/>
    </source>
</evidence>
<organism evidence="2 3">
    <name type="scientific">Mycena venus</name>
    <dbReference type="NCBI Taxonomy" id="2733690"/>
    <lineage>
        <taxon>Eukaryota</taxon>
        <taxon>Fungi</taxon>
        <taxon>Dikarya</taxon>
        <taxon>Basidiomycota</taxon>
        <taxon>Agaricomycotina</taxon>
        <taxon>Agaricomycetes</taxon>
        <taxon>Agaricomycetidae</taxon>
        <taxon>Agaricales</taxon>
        <taxon>Marasmiineae</taxon>
        <taxon>Mycenaceae</taxon>
        <taxon>Mycena</taxon>
    </lineage>
</organism>
<name>A0A8H6YNP8_9AGAR</name>
<dbReference type="AlphaFoldDB" id="A0A8H6YNP8"/>
<feature type="region of interest" description="Disordered" evidence="1">
    <location>
        <begin position="110"/>
        <end position="129"/>
    </location>
</feature>
<sequence length="446" mass="48865">MTKRLPPLSRTPSPKLRPTSQDFPLPPAPRISLSLDPSLDVSFTIHAVNKAVPSLPRIERFPGRETANDIPRPPFRSSHSMEDLRSRRSALRRLSLPSKSTSTPLLLLRDRRSVHDTGTSSPGGADAPTADFLRARLSLQIQTPDLLPPIFRSTVLDERVVEEEEPHQHSPAITSPTVCEMSPRERSEQFWERLDAEDQESASSVPSLELRDAIKLALPCPPLPAPRQGRLRKRASTSAVRAPDQRFSLLSTTHTTTSRLRKLRRPLSTPGLAAKRPDPILNLPSGVEQIGKGIGFTYKMPVGSHSKASICTTRASMASKLLRSGLGAEGYFATGEISAEVLPHLVVLAAAAVLLRRFRPPPRFTSTVTLGLHSPVSDGPMTPDSMNFPPLPEIASDPFAKDEVAEDVQNGGPTLRLVHVPPSDYRLPFSPTAQPLDNFIFSSWNT</sequence>
<accession>A0A8H6YNP8</accession>